<keyword evidence="2" id="KW-0067">ATP-binding</keyword>
<dbReference type="GO" id="GO:0004386">
    <property type="term" value="F:helicase activity"/>
    <property type="evidence" value="ECO:0007669"/>
    <property type="project" value="UniProtKB-KW"/>
</dbReference>
<keyword evidence="2" id="KW-0547">Nucleotide-binding</keyword>
<dbReference type="Proteomes" id="UP000471293">
    <property type="component" value="Unassembled WGS sequence"/>
</dbReference>
<organism evidence="2 3">
    <name type="scientific">Streptomyces halstedii</name>
    <dbReference type="NCBI Taxonomy" id="1944"/>
    <lineage>
        <taxon>Bacteria</taxon>
        <taxon>Bacillati</taxon>
        <taxon>Actinomycetota</taxon>
        <taxon>Actinomycetes</taxon>
        <taxon>Kitasatosporales</taxon>
        <taxon>Streptomycetaceae</taxon>
        <taxon>Streptomyces</taxon>
    </lineage>
</organism>
<dbReference type="Pfam" id="PF14490">
    <property type="entry name" value="HHH_RecD2"/>
    <property type="match status" value="1"/>
</dbReference>
<name>A0A6N9UBQ0_STRHA</name>
<feature type="non-terminal residue" evidence="2">
    <location>
        <position position="106"/>
    </location>
</feature>
<proteinExistence type="predicted"/>
<feature type="domain" description="ATP-dependent RecD2 DNA helicase-like helix-hairpin-helix" evidence="1">
    <location>
        <begin position="2"/>
        <end position="57"/>
    </location>
</feature>
<gene>
    <name evidence="2" type="ORF">G3I29_32440</name>
</gene>
<accession>A0A6N9UBQ0</accession>
<evidence type="ECO:0000259" key="1">
    <source>
        <dbReference type="Pfam" id="PF14490"/>
    </source>
</evidence>
<keyword evidence="2" id="KW-0378">Hydrolase</keyword>
<reference evidence="2 3" key="1">
    <citation type="submission" date="2020-01" db="EMBL/GenBank/DDBJ databases">
        <title>Insect and environment-associated Actinomycetes.</title>
        <authorList>
            <person name="Currrie C."/>
            <person name="Chevrette M."/>
            <person name="Carlson C."/>
            <person name="Stubbendieck R."/>
            <person name="Wendt-Pienkowski E."/>
        </authorList>
    </citation>
    <scope>NUCLEOTIDE SEQUENCE [LARGE SCALE GENOMIC DNA]</scope>
    <source>
        <strain evidence="2 3">SID11342</strain>
    </source>
</reference>
<keyword evidence="2" id="KW-0347">Helicase</keyword>
<comment type="caution">
    <text evidence="2">The sequence shown here is derived from an EMBL/GenBank/DDBJ whole genome shotgun (WGS) entry which is preliminary data.</text>
</comment>
<dbReference type="EMBL" id="JAAGLQ010000678">
    <property type="protein sequence ID" value="NEA20079.1"/>
    <property type="molecule type" value="Genomic_DNA"/>
</dbReference>
<evidence type="ECO:0000313" key="2">
    <source>
        <dbReference type="EMBL" id="NEA20079.1"/>
    </source>
</evidence>
<sequence>MLREDPWQLLSVPGVRPEQADGFARALLGADCGPDDERRTAALVGWVLERAALRGHTALDATEVRAALAERAVSDPEAAVRHAVAEGVVLVFQEGLDPASGEDGGT</sequence>
<dbReference type="AlphaFoldDB" id="A0A6N9UBQ0"/>
<dbReference type="InterPro" id="IPR029493">
    <property type="entry name" value="RecD2-like_HHH"/>
</dbReference>
<protein>
    <submittedName>
        <fullName evidence="2">DNA helicase RecD</fullName>
    </submittedName>
</protein>
<dbReference type="Gene3D" id="1.10.10.2220">
    <property type="match status" value="1"/>
</dbReference>
<evidence type="ECO:0000313" key="3">
    <source>
        <dbReference type="Proteomes" id="UP000471293"/>
    </source>
</evidence>